<feature type="binding site" evidence="9">
    <location>
        <position position="56"/>
    </location>
    <ligand>
        <name>Mn(2+)</name>
        <dbReference type="ChEBI" id="CHEBI:29035"/>
        <label>1</label>
    </ligand>
</feature>
<dbReference type="Gene3D" id="3.30.540.10">
    <property type="entry name" value="Fructose-1,6-Bisphosphatase, subunit A, domain 1"/>
    <property type="match status" value="1"/>
</dbReference>
<evidence type="ECO:0000313" key="12">
    <source>
        <dbReference type="Proteomes" id="UP000198312"/>
    </source>
</evidence>
<feature type="binding site" evidence="10">
    <location>
        <begin position="87"/>
        <end position="89"/>
    </location>
    <ligand>
        <name>substrate</name>
    </ligand>
</feature>
<dbReference type="GO" id="GO:0030388">
    <property type="term" value="P:fructose 1,6-bisphosphate metabolic process"/>
    <property type="evidence" value="ECO:0007669"/>
    <property type="project" value="TreeGrafter"/>
</dbReference>
<keyword evidence="4" id="KW-0378">Hydrolase</keyword>
<dbReference type="OrthoDB" id="9779353at2"/>
<organism evidence="11 12">
    <name type="scientific">Virgibacillus phasianinus</name>
    <dbReference type="NCBI Taxonomy" id="2017483"/>
    <lineage>
        <taxon>Bacteria</taxon>
        <taxon>Bacillati</taxon>
        <taxon>Bacillota</taxon>
        <taxon>Bacilli</taxon>
        <taxon>Bacillales</taxon>
        <taxon>Bacillaceae</taxon>
        <taxon>Virgibacillus</taxon>
    </lineage>
</organism>
<dbReference type="Proteomes" id="UP000198312">
    <property type="component" value="Chromosome"/>
</dbReference>
<evidence type="ECO:0000256" key="4">
    <source>
        <dbReference type="ARBA" id="ARBA00022801"/>
    </source>
</evidence>
<feature type="binding site" evidence="10">
    <location>
        <begin position="163"/>
        <end position="165"/>
    </location>
    <ligand>
        <name>substrate</name>
    </ligand>
</feature>
<evidence type="ECO:0000256" key="6">
    <source>
        <dbReference type="ARBA" id="ARBA00023277"/>
    </source>
</evidence>
<name>A0A220U855_9BACI</name>
<dbReference type="GO" id="GO:0042132">
    <property type="term" value="F:fructose 1,6-bisphosphate 1-phosphatase activity"/>
    <property type="evidence" value="ECO:0007669"/>
    <property type="project" value="UniProtKB-EC"/>
</dbReference>
<reference evidence="11 12" key="1">
    <citation type="submission" date="2017-07" db="EMBL/GenBank/DDBJ databases">
        <title>Virgibacillus sp. LM2416.</title>
        <authorList>
            <person name="Tak E.J."/>
            <person name="Bae J.-W."/>
        </authorList>
    </citation>
    <scope>NUCLEOTIDE SEQUENCE [LARGE SCALE GENOMIC DNA]</scope>
    <source>
        <strain evidence="11 12">LM2416</strain>
    </source>
</reference>
<dbReference type="GO" id="GO:0046872">
    <property type="term" value="F:metal ion binding"/>
    <property type="evidence" value="ECO:0007669"/>
    <property type="project" value="UniProtKB-KW"/>
</dbReference>
<dbReference type="InterPro" id="IPR004464">
    <property type="entry name" value="FBPase_class-2/SBPase"/>
</dbReference>
<evidence type="ECO:0000256" key="2">
    <source>
        <dbReference type="ARBA" id="ARBA00008989"/>
    </source>
</evidence>
<accession>A0A220U855</accession>
<dbReference type="Pfam" id="PF03320">
    <property type="entry name" value="FBPase_glpX"/>
    <property type="match status" value="1"/>
</dbReference>
<feature type="binding site" evidence="10">
    <location>
        <position position="209"/>
    </location>
    <ligand>
        <name>substrate</name>
    </ligand>
</feature>
<keyword evidence="12" id="KW-1185">Reference proteome</keyword>
<dbReference type="AlphaFoldDB" id="A0A220U855"/>
<evidence type="ECO:0000256" key="5">
    <source>
        <dbReference type="ARBA" id="ARBA00023211"/>
    </source>
</evidence>
<evidence type="ECO:0000256" key="1">
    <source>
        <dbReference type="ARBA" id="ARBA00001273"/>
    </source>
</evidence>
<comment type="cofactor">
    <cofactor evidence="9">
        <name>Mn(2+)</name>
        <dbReference type="ChEBI" id="CHEBI:29035"/>
    </cofactor>
</comment>
<feature type="binding site" evidence="10">
    <location>
        <position position="118"/>
    </location>
    <ligand>
        <name>substrate</name>
    </ligand>
</feature>
<evidence type="ECO:0000313" key="11">
    <source>
        <dbReference type="EMBL" id="ASK63923.1"/>
    </source>
</evidence>
<dbReference type="GO" id="GO:0006094">
    <property type="term" value="P:gluconeogenesis"/>
    <property type="evidence" value="ECO:0007669"/>
    <property type="project" value="InterPro"/>
</dbReference>
<sequence length="316" mass="34144">MKSIELDFLKVAESAAIAAIPWIGSGNKIEADGAATQAMREKLNEIGMDGRIVIGEGEIDEAPMLFIGEKLGKGGLPKIDIAVDPIEGTTPTVNGQKNAMTVIAAAPRGTLLHAPDMYMMKLAVGPSAKGNIDIDAPLSENLTKVAEAKGKKVNDLNVFVQDRQRHQKYIETIRGMGAKVHLFQDGDVIYATATCLEHLDVDMFLGIGGAPEGVLGAVAMKGLGGEMQAKLLPRDDAEYERCKNMGLNDPEAVLPHSKLVSTNECIFVATGITENLFLKGIQSCPNYHLTQSILINGKERQYRIVESEHKRPEKVK</sequence>
<dbReference type="PANTHER" id="PTHR30447">
    <property type="entry name" value="FRUCTOSE-1,6-BISPHOSPHATASE CLASS 2"/>
    <property type="match status" value="1"/>
</dbReference>
<dbReference type="EMBL" id="CP022315">
    <property type="protein sequence ID" value="ASK63923.1"/>
    <property type="molecule type" value="Genomic_DNA"/>
</dbReference>
<dbReference type="PIRSF" id="PIRSF004532">
    <property type="entry name" value="GlpX"/>
    <property type="match status" value="1"/>
</dbReference>
<keyword evidence="6 8" id="KW-0119">Carbohydrate metabolism</keyword>
<evidence type="ECO:0000256" key="10">
    <source>
        <dbReference type="PIRSR" id="PIRSR004532-2"/>
    </source>
</evidence>
<dbReference type="CDD" id="cd01516">
    <property type="entry name" value="FBPase_glpX"/>
    <property type="match status" value="1"/>
</dbReference>
<comment type="pathway">
    <text evidence="7">Carbohydrate biosynthesis.</text>
</comment>
<dbReference type="GO" id="GO:0006071">
    <property type="term" value="P:glycerol metabolic process"/>
    <property type="evidence" value="ECO:0007669"/>
    <property type="project" value="InterPro"/>
</dbReference>
<evidence type="ECO:0000256" key="9">
    <source>
        <dbReference type="PIRSR" id="PIRSR004532-1"/>
    </source>
</evidence>
<feature type="binding site" evidence="9">
    <location>
        <position position="212"/>
    </location>
    <ligand>
        <name>Mn(2+)</name>
        <dbReference type="ChEBI" id="CHEBI:29035"/>
        <label>2</label>
    </ligand>
</feature>
<proteinExistence type="inferred from homology"/>
<dbReference type="PANTHER" id="PTHR30447:SF0">
    <property type="entry name" value="FRUCTOSE-1,6-BISPHOSPHATASE 1 CLASS 2-RELATED"/>
    <property type="match status" value="1"/>
</dbReference>
<comment type="catalytic activity">
    <reaction evidence="1">
        <text>beta-D-fructose 1,6-bisphosphate + H2O = beta-D-fructose 6-phosphate + phosphate</text>
        <dbReference type="Rhea" id="RHEA:11064"/>
        <dbReference type="ChEBI" id="CHEBI:15377"/>
        <dbReference type="ChEBI" id="CHEBI:32966"/>
        <dbReference type="ChEBI" id="CHEBI:43474"/>
        <dbReference type="ChEBI" id="CHEBI:57634"/>
        <dbReference type="EC" id="3.1.3.11"/>
    </reaction>
</comment>
<feature type="binding site" evidence="9">
    <location>
        <position position="32"/>
    </location>
    <ligand>
        <name>Mn(2+)</name>
        <dbReference type="ChEBI" id="CHEBI:29035"/>
        <label>1</label>
    </ligand>
</feature>
<dbReference type="RefSeq" id="WP_089063181.1">
    <property type="nucleotide sequence ID" value="NZ_CP022315.1"/>
</dbReference>
<comment type="similarity">
    <text evidence="2 8">Belongs to the FBPase class 2 family.</text>
</comment>
<evidence type="ECO:0000256" key="3">
    <source>
        <dbReference type="ARBA" id="ARBA00022723"/>
    </source>
</evidence>
<protein>
    <recommendedName>
        <fullName evidence="8">Fructose-1,6-bisphosphatase</fullName>
    </recommendedName>
</protein>
<keyword evidence="3 9" id="KW-0479">Metal-binding</keyword>
<dbReference type="SUPFAM" id="SSF56655">
    <property type="entry name" value="Carbohydrate phosphatase"/>
    <property type="match status" value="1"/>
</dbReference>
<feature type="binding site" evidence="10">
    <location>
        <begin position="185"/>
        <end position="187"/>
    </location>
    <ligand>
        <name>substrate</name>
    </ligand>
</feature>
<feature type="binding site" evidence="9">
    <location>
        <position position="84"/>
    </location>
    <ligand>
        <name>Mn(2+)</name>
        <dbReference type="ChEBI" id="CHEBI:29035"/>
        <label>2</label>
    </ligand>
</feature>
<keyword evidence="5 9" id="KW-0464">Manganese</keyword>
<dbReference type="Gene3D" id="3.40.190.90">
    <property type="match status" value="1"/>
</dbReference>
<dbReference type="GO" id="GO:0005829">
    <property type="term" value="C:cytosol"/>
    <property type="evidence" value="ECO:0007669"/>
    <property type="project" value="TreeGrafter"/>
</dbReference>
<dbReference type="NCBIfam" id="TIGR00330">
    <property type="entry name" value="glpX"/>
    <property type="match status" value="1"/>
</dbReference>
<dbReference type="FunFam" id="3.40.190.90:FF:000001">
    <property type="entry name" value="Fructose-1,6-bisphosphatase"/>
    <property type="match status" value="1"/>
</dbReference>
<dbReference type="KEGG" id="vil:CFK37_18055"/>
<gene>
    <name evidence="11" type="primary">glpX</name>
    <name evidence="11" type="ORF">CFK37_18055</name>
</gene>
<evidence type="ECO:0000256" key="7">
    <source>
        <dbReference type="ARBA" id="ARBA00024331"/>
    </source>
</evidence>
<feature type="binding site" evidence="9">
    <location>
        <position position="87"/>
    </location>
    <ligand>
        <name>Mn(2+)</name>
        <dbReference type="ChEBI" id="CHEBI:29035"/>
        <label>2</label>
    </ligand>
</feature>
<evidence type="ECO:0000256" key="8">
    <source>
        <dbReference type="PIRNR" id="PIRNR004532"/>
    </source>
</evidence>